<reference evidence="1" key="2">
    <citation type="submission" date="2023-04" db="EMBL/GenBank/DDBJ databases">
        <authorList>
            <person name="Bu L."/>
            <person name="Lu L."/>
            <person name="Laidemitt M.R."/>
            <person name="Zhang S.M."/>
            <person name="Mutuku M."/>
            <person name="Mkoji G."/>
            <person name="Steinauer M."/>
            <person name="Loker E.S."/>
        </authorList>
    </citation>
    <scope>NUCLEOTIDE SEQUENCE</scope>
    <source>
        <strain evidence="1">KasaAsao</strain>
        <tissue evidence="1">Whole Snail</tissue>
    </source>
</reference>
<organism evidence="1 2">
    <name type="scientific">Biomphalaria pfeifferi</name>
    <name type="common">Bloodfluke planorb</name>
    <name type="synonym">Freshwater snail</name>
    <dbReference type="NCBI Taxonomy" id="112525"/>
    <lineage>
        <taxon>Eukaryota</taxon>
        <taxon>Metazoa</taxon>
        <taxon>Spiralia</taxon>
        <taxon>Lophotrochozoa</taxon>
        <taxon>Mollusca</taxon>
        <taxon>Gastropoda</taxon>
        <taxon>Heterobranchia</taxon>
        <taxon>Euthyneura</taxon>
        <taxon>Panpulmonata</taxon>
        <taxon>Hygrophila</taxon>
        <taxon>Lymnaeoidea</taxon>
        <taxon>Planorbidae</taxon>
        <taxon>Biomphalaria</taxon>
    </lineage>
</organism>
<name>A0AAD8FBD8_BIOPF</name>
<protein>
    <submittedName>
        <fullName evidence="1">Uncharacterized protein</fullName>
    </submittedName>
</protein>
<dbReference type="EMBL" id="JASAOG010000056">
    <property type="protein sequence ID" value="KAK0057261.1"/>
    <property type="molecule type" value="Genomic_DNA"/>
</dbReference>
<evidence type="ECO:0000313" key="2">
    <source>
        <dbReference type="Proteomes" id="UP001233172"/>
    </source>
</evidence>
<proteinExistence type="predicted"/>
<gene>
    <name evidence="1" type="ORF">Bpfe_013354</name>
</gene>
<accession>A0AAD8FBD8</accession>
<dbReference type="AlphaFoldDB" id="A0AAD8FBD8"/>
<comment type="caution">
    <text evidence="1">The sequence shown here is derived from an EMBL/GenBank/DDBJ whole genome shotgun (WGS) entry which is preliminary data.</text>
</comment>
<sequence length="137" mass="15588">MNYLKCYKLFTKHTSTSTSRPVINYNAYIEELPISADNKSALLLELQVFRRWIDNMKATSLQDVMMEVITGASEIFPAFSTLAVKLLVAPVGTASVERVIKTASYEFQVRGKIFLMTIFGQLYTKNGVNNQEDFWTD</sequence>
<evidence type="ECO:0000313" key="1">
    <source>
        <dbReference type="EMBL" id="KAK0057261.1"/>
    </source>
</evidence>
<dbReference type="Proteomes" id="UP001233172">
    <property type="component" value="Unassembled WGS sequence"/>
</dbReference>
<reference evidence="1" key="1">
    <citation type="journal article" date="2023" name="PLoS Negl. Trop. Dis.">
        <title>A genome sequence for Biomphalaria pfeifferi, the major vector snail for the human-infecting parasite Schistosoma mansoni.</title>
        <authorList>
            <person name="Bu L."/>
            <person name="Lu L."/>
            <person name="Laidemitt M.R."/>
            <person name="Zhang S.M."/>
            <person name="Mutuku M."/>
            <person name="Mkoji G."/>
            <person name="Steinauer M."/>
            <person name="Loker E.S."/>
        </authorList>
    </citation>
    <scope>NUCLEOTIDE SEQUENCE</scope>
    <source>
        <strain evidence="1">KasaAsao</strain>
    </source>
</reference>
<keyword evidence="2" id="KW-1185">Reference proteome</keyword>